<keyword evidence="2" id="KW-0175">Coiled coil</keyword>
<reference evidence="4" key="1">
    <citation type="submission" date="2015-12" db="EMBL/GenBank/DDBJ databases">
        <title>De novo transcriptome assembly of four potential Pierce s Disease insect vectors from Arizona vineyards.</title>
        <authorList>
            <person name="Tassone E.E."/>
        </authorList>
    </citation>
    <scope>NUCLEOTIDE SEQUENCE</scope>
</reference>
<dbReference type="InterPro" id="IPR019266">
    <property type="entry name" value="Ribosomal_mS27"/>
</dbReference>
<dbReference type="Pfam" id="PF10037">
    <property type="entry name" value="MRP-S27"/>
    <property type="match status" value="1"/>
</dbReference>
<gene>
    <name evidence="4" type="ORF">g.28750</name>
</gene>
<evidence type="ECO:0000256" key="2">
    <source>
        <dbReference type="SAM" id="Coils"/>
    </source>
</evidence>
<dbReference type="GO" id="GO:0005739">
    <property type="term" value="C:mitochondrion"/>
    <property type="evidence" value="ECO:0007669"/>
    <property type="project" value="UniProtKB-SubCell"/>
</dbReference>
<dbReference type="EMBL" id="GEDC01000938">
    <property type="protein sequence ID" value="JAS36360.1"/>
    <property type="molecule type" value="Transcribed_RNA"/>
</dbReference>
<evidence type="ECO:0000256" key="3">
    <source>
        <dbReference type="SAM" id="MobiDB-lite"/>
    </source>
</evidence>
<dbReference type="AlphaFoldDB" id="A0A1B6EEN2"/>
<name>A0A1B6EEN2_9HEMI</name>
<proteinExistence type="predicted"/>
<evidence type="ECO:0000313" key="4">
    <source>
        <dbReference type="EMBL" id="JAS36360.1"/>
    </source>
</evidence>
<feature type="coiled-coil region" evidence="2">
    <location>
        <begin position="340"/>
        <end position="413"/>
    </location>
</feature>
<evidence type="ECO:0008006" key="5">
    <source>
        <dbReference type="Google" id="ProtNLM"/>
    </source>
</evidence>
<protein>
    <recommendedName>
        <fullName evidence="5">28S ribosomal protein S27, mitochondrial</fullName>
    </recommendedName>
</protein>
<evidence type="ECO:0000256" key="1">
    <source>
        <dbReference type="ARBA" id="ARBA00004173"/>
    </source>
</evidence>
<dbReference type="PANTHER" id="PTHR21393:SF0">
    <property type="entry name" value="SMALL RIBOSOMAL SUBUNIT PROTEIN MS27"/>
    <property type="match status" value="1"/>
</dbReference>
<feature type="region of interest" description="Disordered" evidence="3">
    <location>
        <begin position="424"/>
        <end position="461"/>
    </location>
</feature>
<organism evidence="4">
    <name type="scientific">Clastoptera arizonana</name>
    <name type="common">Arizona spittle bug</name>
    <dbReference type="NCBI Taxonomy" id="38151"/>
    <lineage>
        <taxon>Eukaryota</taxon>
        <taxon>Metazoa</taxon>
        <taxon>Ecdysozoa</taxon>
        <taxon>Arthropoda</taxon>
        <taxon>Hexapoda</taxon>
        <taxon>Insecta</taxon>
        <taxon>Pterygota</taxon>
        <taxon>Neoptera</taxon>
        <taxon>Paraneoptera</taxon>
        <taxon>Hemiptera</taxon>
        <taxon>Auchenorrhyncha</taxon>
        <taxon>Cercopoidea</taxon>
        <taxon>Clastopteridae</taxon>
        <taxon>Clastoptera</taxon>
    </lineage>
</organism>
<comment type="subcellular location">
    <subcellularLocation>
        <location evidence="1">Mitochondrion</location>
    </subcellularLocation>
</comment>
<dbReference type="InterPro" id="IPR034913">
    <property type="entry name" value="mS27/PTCD2"/>
</dbReference>
<sequence>MLNIVSRISYCSCRYVTKINRNNAILPRFFMSKSFYLQEEWDKRKKSPILSKIDVDDLFCELDNQFNTNTVASALDIDLFANAISDENHIDEVEDLVHKLRFSTEAVNILDSTQHAFIRLFLSFGSSKELMRILHDRLNYGIFPDDYCLILLMDKFIKEKNYSDAAKVAVLPMLQEDFQNPIVKNMALYSCLKYIENPSPWYPQTEETKQIDEDEEEIKVRVRYLRNPYCDDHFDLVDPYHLIGKTFYMIGKKLSNNVGMMYQILGSGFFNKYSILKSLLESSLDSNKKPLLFKDGITLLSNYLNNLPGKDGDDNKPLEEIKGLLKKLETSGSFHEKSLLQLTEENLQNVIKERENVEIENQLKKYQEWELLRADLLEKQIQNLNREKQLLEIKDELKKIKEKEEELFFFENENKIDLINEQKYKSSGTKPVKTEKGGKNKKNSTTLDEDYIPPEITRNVA</sequence>
<dbReference type="PANTHER" id="PTHR21393">
    <property type="entry name" value="MITOCHONDRIAL 28S RIBOSOMAL PROTEIN S27"/>
    <property type="match status" value="1"/>
</dbReference>
<accession>A0A1B6EEN2</accession>